<keyword evidence="4" id="KW-0479">Metal-binding</keyword>
<dbReference type="Pfam" id="PF01596">
    <property type="entry name" value="Methyltransf_3"/>
    <property type="match status" value="1"/>
</dbReference>
<dbReference type="HAMAP" id="MF_02217">
    <property type="entry name" value="TrmR_methyltr"/>
    <property type="match status" value="1"/>
</dbReference>
<dbReference type="PROSITE" id="PS51682">
    <property type="entry name" value="SAM_OMT_I"/>
    <property type="match status" value="1"/>
</dbReference>
<dbReference type="AlphaFoldDB" id="A0A6I2MEX7"/>
<dbReference type="EC" id="2.1.1.-" evidence="4"/>
<comment type="caution">
    <text evidence="5">The sequence shown here is derived from an EMBL/GenBank/DDBJ whole genome shotgun (WGS) entry which is preliminary data.</text>
</comment>
<evidence type="ECO:0000313" key="6">
    <source>
        <dbReference type="Proteomes" id="UP000441585"/>
    </source>
</evidence>
<dbReference type="Proteomes" id="UP000441585">
    <property type="component" value="Unassembled WGS sequence"/>
</dbReference>
<comment type="function">
    <text evidence="4">Catalyzes the methylation of 5-hydroxyuridine (ho5U) to form 5-methoxyuridine (mo5U) at position 34 in tRNAs.</text>
</comment>
<keyword evidence="4" id="KW-0819">tRNA processing</keyword>
<dbReference type="EMBL" id="WKKF01000007">
    <property type="protein sequence ID" value="MRX55904.1"/>
    <property type="molecule type" value="Genomic_DNA"/>
</dbReference>
<keyword evidence="1 4" id="KW-0489">Methyltransferase</keyword>
<gene>
    <name evidence="4" type="primary">trmR</name>
    <name evidence="5" type="ORF">GJU41_18235</name>
</gene>
<feature type="binding site" evidence="4">
    <location>
        <position position="83"/>
    </location>
    <ligand>
        <name>S-adenosyl-L-methionine</name>
        <dbReference type="ChEBI" id="CHEBI:59789"/>
    </ligand>
</feature>
<keyword evidence="6" id="KW-1185">Reference proteome</keyword>
<dbReference type="CDD" id="cd02440">
    <property type="entry name" value="AdoMet_MTases"/>
    <property type="match status" value="1"/>
</dbReference>
<dbReference type="InterPro" id="IPR002935">
    <property type="entry name" value="SAM_O-MeTrfase"/>
</dbReference>
<keyword evidence="2 4" id="KW-0808">Transferase</keyword>
<dbReference type="GO" id="GO:0016300">
    <property type="term" value="F:tRNA (uridine) methyltransferase activity"/>
    <property type="evidence" value="ECO:0007669"/>
    <property type="project" value="UniProtKB-UniRule"/>
</dbReference>
<evidence type="ECO:0000313" key="5">
    <source>
        <dbReference type="EMBL" id="MRX55904.1"/>
    </source>
</evidence>
<comment type="similarity">
    <text evidence="4">Belongs to the class I-like SAM-binding methyltransferase superfamily. Cation-dependent O-methyltransferase family.</text>
</comment>
<evidence type="ECO:0000256" key="4">
    <source>
        <dbReference type="HAMAP-Rule" id="MF_02217"/>
    </source>
</evidence>
<keyword evidence="3 4" id="KW-0949">S-adenosyl-L-methionine</keyword>
<dbReference type="InterPro" id="IPR050362">
    <property type="entry name" value="Cation-dep_OMT"/>
</dbReference>
<organism evidence="5 6">
    <name type="scientific">Metabacillus idriensis</name>
    <dbReference type="NCBI Taxonomy" id="324768"/>
    <lineage>
        <taxon>Bacteria</taxon>
        <taxon>Bacillati</taxon>
        <taxon>Bacillota</taxon>
        <taxon>Bacilli</taxon>
        <taxon>Bacillales</taxon>
        <taxon>Bacillaceae</taxon>
        <taxon>Metabacillus</taxon>
    </lineage>
</organism>
<evidence type="ECO:0000256" key="2">
    <source>
        <dbReference type="ARBA" id="ARBA00022679"/>
    </source>
</evidence>
<comment type="subunit">
    <text evidence="4">Homodimer.</text>
</comment>
<reference evidence="5 6" key="1">
    <citation type="submission" date="2019-11" db="EMBL/GenBank/DDBJ databases">
        <title>Bacillus idriensis genome.</title>
        <authorList>
            <person name="Konopka E.N."/>
            <person name="Newman J.D."/>
        </authorList>
    </citation>
    <scope>NUCLEOTIDE SEQUENCE [LARGE SCALE GENOMIC DNA]</scope>
    <source>
        <strain evidence="5 6">DSM 19097</strain>
    </source>
</reference>
<dbReference type="InterPro" id="IPR029063">
    <property type="entry name" value="SAM-dependent_MTases_sf"/>
</dbReference>
<evidence type="ECO:0000256" key="1">
    <source>
        <dbReference type="ARBA" id="ARBA00022603"/>
    </source>
</evidence>
<dbReference type="PANTHER" id="PTHR10509">
    <property type="entry name" value="O-METHYLTRANSFERASE-RELATED"/>
    <property type="match status" value="1"/>
</dbReference>
<keyword evidence="4" id="KW-0460">Magnesium</keyword>
<dbReference type="GO" id="GO:0008171">
    <property type="term" value="F:O-methyltransferase activity"/>
    <property type="evidence" value="ECO:0007669"/>
    <property type="project" value="InterPro"/>
</dbReference>
<dbReference type="RefSeq" id="WP_070879791.1">
    <property type="nucleotide sequence ID" value="NZ_CAJFZX010000001.1"/>
</dbReference>
<dbReference type="InterPro" id="IPR043675">
    <property type="entry name" value="TrmR_methyltr"/>
</dbReference>
<accession>A0A6I2MEX7</accession>
<feature type="binding site" evidence="4">
    <location>
        <position position="66"/>
    </location>
    <ligand>
        <name>S-adenosyl-L-methionine</name>
        <dbReference type="ChEBI" id="CHEBI:59789"/>
    </ligand>
</feature>
<feature type="binding site" evidence="4">
    <location>
        <position position="158"/>
    </location>
    <ligand>
        <name>Mg(2+)</name>
        <dbReference type="ChEBI" id="CHEBI:18420"/>
    </ligand>
</feature>
<dbReference type="GO" id="GO:0000287">
    <property type="term" value="F:magnesium ion binding"/>
    <property type="evidence" value="ECO:0007669"/>
    <property type="project" value="UniProtKB-UniRule"/>
</dbReference>
<sequence>MENDTILSYIESLLPDQDEAVTQMEQYALDHAVPIMEKTGIEVLISLLVLKQPKKILEIGTAIGYSAIRMCKALPETEIVTAERNAERFKQAAINIEANALADRITVLHGDALELKEQIEEKGPYDVIFIDAAKGQYMRFFKMYEPMLSKNGCIITDNVLFKGLVASEEEDMSFHRRRRALLRKIRTYNEWLMSNKAYHTAIFPVGDGMAVSIKRGEKDE</sequence>
<name>A0A6I2MEX7_9BACI</name>
<feature type="binding site" evidence="4">
    <location>
        <begin position="111"/>
        <end position="112"/>
    </location>
    <ligand>
        <name>S-adenosyl-L-methionine</name>
        <dbReference type="ChEBI" id="CHEBI:59789"/>
    </ligand>
</feature>
<dbReference type="SUPFAM" id="SSF53335">
    <property type="entry name" value="S-adenosyl-L-methionine-dependent methyltransferases"/>
    <property type="match status" value="1"/>
</dbReference>
<feature type="binding site" evidence="4">
    <location>
        <position position="36"/>
    </location>
    <ligand>
        <name>S-adenosyl-L-methionine</name>
        <dbReference type="ChEBI" id="CHEBI:59789"/>
    </ligand>
</feature>
<dbReference type="GO" id="GO:0008757">
    <property type="term" value="F:S-adenosylmethionine-dependent methyltransferase activity"/>
    <property type="evidence" value="ECO:0007669"/>
    <property type="project" value="TreeGrafter"/>
</dbReference>
<feature type="binding site" evidence="4">
    <location>
        <position position="131"/>
    </location>
    <ligand>
        <name>S-adenosyl-L-methionine</name>
        <dbReference type="ChEBI" id="CHEBI:59789"/>
    </ligand>
</feature>
<feature type="binding site" evidence="4">
    <location>
        <position position="131"/>
    </location>
    <ligand>
        <name>Mg(2+)</name>
        <dbReference type="ChEBI" id="CHEBI:18420"/>
    </ligand>
</feature>
<feature type="binding site" evidence="4">
    <location>
        <position position="157"/>
    </location>
    <ligand>
        <name>Mg(2+)</name>
        <dbReference type="ChEBI" id="CHEBI:18420"/>
    </ligand>
</feature>
<comment type="catalytic activity">
    <reaction evidence="4">
        <text>5-hydroxyuridine(34) in tRNA + S-adenosyl-L-methionine = 5-methoxyuridine(34) in tRNA + S-adenosyl-L-homocysteine + H(+)</text>
        <dbReference type="Rhea" id="RHEA:60524"/>
        <dbReference type="Rhea" id="RHEA-COMP:13381"/>
        <dbReference type="Rhea" id="RHEA-COMP:15591"/>
        <dbReference type="ChEBI" id="CHEBI:15378"/>
        <dbReference type="ChEBI" id="CHEBI:57856"/>
        <dbReference type="ChEBI" id="CHEBI:59789"/>
        <dbReference type="ChEBI" id="CHEBI:136877"/>
        <dbReference type="ChEBI" id="CHEBI:143860"/>
    </reaction>
</comment>
<evidence type="ECO:0000256" key="3">
    <source>
        <dbReference type="ARBA" id="ARBA00022691"/>
    </source>
</evidence>
<dbReference type="Gene3D" id="3.40.50.150">
    <property type="entry name" value="Vaccinia Virus protein VP39"/>
    <property type="match status" value="1"/>
</dbReference>
<protein>
    <recommendedName>
        <fullName evidence="4">tRNA 5-hydroxyuridine methyltransferase</fullName>
        <ecNumber evidence="4">2.1.1.-</ecNumber>
    </recommendedName>
    <alternativeName>
        <fullName evidence="4">ho5U methyltransferase</fullName>
    </alternativeName>
</protein>
<proteinExistence type="inferred from homology"/>
<dbReference type="PANTHER" id="PTHR10509:SF14">
    <property type="entry name" value="CAFFEOYL-COA O-METHYLTRANSFERASE 3-RELATED"/>
    <property type="match status" value="1"/>
</dbReference>
<dbReference type="GO" id="GO:0030488">
    <property type="term" value="P:tRNA methylation"/>
    <property type="evidence" value="ECO:0007669"/>
    <property type="project" value="UniProtKB-UniRule"/>
</dbReference>